<dbReference type="EMBL" id="JABBWK010000001">
    <property type="protein sequence ID" value="KAG1908603.1"/>
    <property type="molecule type" value="Genomic_DNA"/>
</dbReference>
<dbReference type="RefSeq" id="XP_041234178.1">
    <property type="nucleotide sequence ID" value="XM_041378273.1"/>
</dbReference>
<evidence type="ECO:0000313" key="1">
    <source>
        <dbReference type="EMBL" id="KAG1908603.1"/>
    </source>
</evidence>
<organism evidence="1 2">
    <name type="scientific">Suillus fuscotomentosus</name>
    <dbReference type="NCBI Taxonomy" id="1912939"/>
    <lineage>
        <taxon>Eukaryota</taxon>
        <taxon>Fungi</taxon>
        <taxon>Dikarya</taxon>
        <taxon>Basidiomycota</taxon>
        <taxon>Agaricomycotina</taxon>
        <taxon>Agaricomycetes</taxon>
        <taxon>Agaricomycetidae</taxon>
        <taxon>Boletales</taxon>
        <taxon>Suillineae</taxon>
        <taxon>Suillaceae</taxon>
        <taxon>Suillus</taxon>
    </lineage>
</organism>
<dbReference type="Proteomes" id="UP001195769">
    <property type="component" value="Unassembled WGS sequence"/>
</dbReference>
<name>A0AAD4ELW2_9AGAM</name>
<dbReference type="GeneID" id="64672571"/>
<protein>
    <submittedName>
        <fullName evidence="1">Uncharacterized protein</fullName>
    </submittedName>
</protein>
<evidence type="ECO:0000313" key="2">
    <source>
        <dbReference type="Proteomes" id="UP001195769"/>
    </source>
</evidence>
<accession>A0AAD4ELW2</accession>
<reference evidence="1" key="1">
    <citation type="journal article" date="2020" name="New Phytol.">
        <title>Comparative genomics reveals dynamic genome evolution in host specialist ectomycorrhizal fungi.</title>
        <authorList>
            <person name="Lofgren L.A."/>
            <person name="Nguyen N.H."/>
            <person name="Vilgalys R."/>
            <person name="Ruytinx J."/>
            <person name="Liao H.L."/>
            <person name="Branco S."/>
            <person name="Kuo A."/>
            <person name="LaButti K."/>
            <person name="Lipzen A."/>
            <person name="Andreopoulos W."/>
            <person name="Pangilinan J."/>
            <person name="Riley R."/>
            <person name="Hundley H."/>
            <person name="Na H."/>
            <person name="Barry K."/>
            <person name="Grigoriev I.V."/>
            <person name="Stajich J.E."/>
            <person name="Kennedy P.G."/>
        </authorList>
    </citation>
    <scope>NUCLEOTIDE SEQUENCE</scope>
    <source>
        <strain evidence="1">FC203</strain>
    </source>
</reference>
<proteinExistence type="predicted"/>
<gene>
    <name evidence="1" type="ORF">F5891DRAFT_994089</name>
</gene>
<comment type="caution">
    <text evidence="1">The sequence shown here is derived from an EMBL/GenBank/DDBJ whole genome shotgun (WGS) entry which is preliminary data.</text>
</comment>
<keyword evidence="2" id="KW-1185">Reference proteome</keyword>
<sequence length="160" mass="18655">MVFRVTDIRQSHARDEQSYFTYEVKANGLRDLSIKTKEKLKEFWPERHIRTEVFLVRPWNRDLLRLPALAEETQSVEDASDPQSALPDLSGGFPGEKGTIDLDSYTQALRLIVRLQQQFNALLLYEQQIGEYKRTASDRDIIAHVTEMQNMMDVRTLEIL</sequence>
<dbReference type="AlphaFoldDB" id="A0AAD4ELW2"/>